<dbReference type="AlphaFoldDB" id="A0A3B1AYK4"/>
<accession>A0A3B1AYK4</accession>
<keyword evidence="2" id="KW-0328">Glycosyltransferase</keyword>
<dbReference type="GO" id="GO:0016757">
    <property type="term" value="F:glycosyltransferase activity"/>
    <property type="evidence" value="ECO:0007669"/>
    <property type="project" value="UniProtKB-KW"/>
</dbReference>
<sequence length="42" mass="4648">MKFDLLNTDGPARRGRLTFDRGTVETPVFMPVGTYGTVKAMT</sequence>
<gene>
    <name evidence="2" type="ORF">MNBD_GAMMA19-1423</name>
</gene>
<dbReference type="SUPFAM" id="SSF51713">
    <property type="entry name" value="tRNA-guanine transglycosylase"/>
    <property type="match status" value="1"/>
</dbReference>
<organism evidence="2">
    <name type="scientific">hydrothermal vent metagenome</name>
    <dbReference type="NCBI Taxonomy" id="652676"/>
    <lineage>
        <taxon>unclassified sequences</taxon>
        <taxon>metagenomes</taxon>
        <taxon>ecological metagenomes</taxon>
    </lineage>
</organism>
<proteinExistence type="predicted"/>
<dbReference type="InterPro" id="IPR036511">
    <property type="entry name" value="TGT-like_sf"/>
</dbReference>
<protein>
    <submittedName>
        <fullName evidence="2">Queuine tRNA-ribosyltransferase</fullName>
        <ecNumber evidence="2">2.4.2.29</ecNumber>
    </submittedName>
</protein>
<reference evidence="2" key="1">
    <citation type="submission" date="2018-06" db="EMBL/GenBank/DDBJ databases">
        <authorList>
            <person name="Zhirakovskaya E."/>
        </authorList>
    </citation>
    <scope>NUCLEOTIDE SEQUENCE</scope>
</reference>
<evidence type="ECO:0000313" key="2">
    <source>
        <dbReference type="EMBL" id="VAX04783.1"/>
    </source>
</evidence>
<dbReference type="Gene3D" id="3.20.20.105">
    <property type="entry name" value="Queuine tRNA-ribosyltransferase-like"/>
    <property type="match status" value="1"/>
</dbReference>
<evidence type="ECO:0000259" key="1">
    <source>
        <dbReference type="Pfam" id="PF01702"/>
    </source>
</evidence>
<feature type="non-terminal residue" evidence="2">
    <location>
        <position position="42"/>
    </location>
</feature>
<dbReference type="GO" id="GO:0006400">
    <property type="term" value="P:tRNA modification"/>
    <property type="evidence" value="ECO:0007669"/>
    <property type="project" value="InterPro"/>
</dbReference>
<keyword evidence="2" id="KW-0808">Transferase</keyword>
<feature type="domain" description="tRNA-guanine(15) transglycosylase-like" evidence="1">
    <location>
        <begin position="10"/>
        <end position="42"/>
    </location>
</feature>
<dbReference type="EMBL" id="UOFV01000496">
    <property type="protein sequence ID" value="VAX04783.1"/>
    <property type="molecule type" value="Genomic_DNA"/>
</dbReference>
<name>A0A3B1AYK4_9ZZZZ</name>
<dbReference type="InterPro" id="IPR002616">
    <property type="entry name" value="tRNA_ribo_trans-like"/>
</dbReference>
<dbReference type="EC" id="2.4.2.29" evidence="2"/>
<dbReference type="Pfam" id="PF01702">
    <property type="entry name" value="TGT"/>
    <property type="match status" value="1"/>
</dbReference>